<feature type="region of interest" description="Disordered" evidence="1">
    <location>
        <begin position="242"/>
        <end position="274"/>
    </location>
</feature>
<keyword evidence="2" id="KW-1133">Transmembrane helix</keyword>
<dbReference type="InterPro" id="IPR037701">
    <property type="entry name" value="Pom152"/>
</dbReference>
<feature type="domain" description="Nucleoporin POM152 Ig-like" evidence="5">
    <location>
        <begin position="454"/>
        <end position="557"/>
    </location>
</feature>
<evidence type="ECO:0000259" key="6">
    <source>
        <dbReference type="Pfam" id="PF24519"/>
    </source>
</evidence>
<evidence type="ECO:0000259" key="5">
    <source>
        <dbReference type="Pfam" id="PF24312"/>
    </source>
</evidence>
<keyword evidence="2" id="KW-0472">Membrane</keyword>
<dbReference type="InterPro" id="IPR056540">
    <property type="entry name" value="TMD_POM152"/>
</dbReference>
<name>A0ABR1JQQ1_9AGAR</name>
<evidence type="ECO:0008006" key="10">
    <source>
        <dbReference type="Google" id="ProtNLM"/>
    </source>
</evidence>
<feature type="transmembrane region" description="Helical" evidence="2">
    <location>
        <begin position="88"/>
        <end position="108"/>
    </location>
</feature>
<dbReference type="Pfam" id="PF23664">
    <property type="entry name" value="Ig_Pom152"/>
    <property type="match status" value="2"/>
</dbReference>
<dbReference type="EMBL" id="JBANRG010000006">
    <property type="protein sequence ID" value="KAK7465426.1"/>
    <property type="molecule type" value="Genomic_DNA"/>
</dbReference>
<feature type="domain" description="Nucleoporin POM152 immunoglobulin-like" evidence="3">
    <location>
        <begin position="562"/>
        <end position="664"/>
    </location>
</feature>
<organism evidence="8 9">
    <name type="scientific">Marasmiellus scandens</name>
    <dbReference type="NCBI Taxonomy" id="2682957"/>
    <lineage>
        <taxon>Eukaryota</taxon>
        <taxon>Fungi</taxon>
        <taxon>Dikarya</taxon>
        <taxon>Basidiomycota</taxon>
        <taxon>Agaricomycotina</taxon>
        <taxon>Agaricomycetes</taxon>
        <taxon>Agaricomycetidae</taxon>
        <taxon>Agaricales</taxon>
        <taxon>Marasmiineae</taxon>
        <taxon>Omphalotaceae</taxon>
        <taxon>Marasmiellus</taxon>
    </lineage>
</organism>
<comment type="caution">
    <text evidence="8">The sequence shown here is derived from an EMBL/GenBank/DDBJ whole genome shotgun (WGS) entry which is preliminary data.</text>
</comment>
<dbReference type="InterPro" id="IPR056541">
    <property type="entry name" value="Ig-like_POM152"/>
</dbReference>
<dbReference type="InterPro" id="IPR056544">
    <property type="entry name" value="Ig_POM152"/>
</dbReference>
<feature type="domain" description="Nucleoporin POM152 Ig-like" evidence="5">
    <location>
        <begin position="1191"/>
        <end position="1267"/>
    </location>
</feature>
<reference evidence="8 9" key="1">
    <citation type="submission" date="2024-01" db="EMBL/GenBank/DDBJ databases">
        <title>A draft genome for the cacao thread blight pathogen Marasmiellus scandens.</title>
        <authorList>
            <person name="Baruah I.K."/>
            <person name="Leung J."/>
            <person name="Bukari Y."/>
            <person name="Amoako-Attah I."/>
            <person name="Meinhardt L.W."/>
            <person name="Bailey B.A."/>
            <person name="Cohen S.P."/>
        </authorList>
    </citation>
    <scope>NUCLEOTIDE SEQUENCE [LARGE SCALE GENOMIC DNA]</scope>
    <source>
        <strain evidence="8 9">GH-19</strain>
    </source>
</reference>
<feature type="domain" description="Nucleoporin POM152 N-terminal transmembrane" evidence="4">
    <location>
        <begin position="24"/>
        <end position="108"/>
    </location>
</feature>
<dbReference type="InterPro" id="IPR056542">
    <property type="entry name" value="Ig-like_POM152_1st"/>
</dbReference>
<gene>
    <name evidence="8" type="ORF">VKT23_005404</name>
</gene>
<evidence type="ECO:0000313" key="9">
    <source>
        <dbReference type="Proteomes" id="UP001498398"/>
    </source>
</evidence>
<evidence type="ECO:0000256" key="1">
    <source>
        <dbReference type="SAM" id="MobiDB-lite"/>
    </source>
</evidence>
<proteinExistence type="predicted"/>
<evidence type="ECO:0000259" key="3">
    <source>
        <dbReference type="Pfam" id="PF23664"/>
    </source>
</evidence>
<feature type="domain" description="Nucleoporin POM152 ninth Ig-like" evidence="7">
    <location>
        <begin position="1098"/>
        <end position="1169"/>
    </location>
</feature>
<keyword evidence="2" id="KW-0812">Transmembrane</keyword>
<feature type="domain" description="Nucleoporin POM152 first Ig-like" evidence="6">
    <location>
        <begin position="174"/>
        <end position="311"/>
    </location>
</feature>
<sequence length="1281" mass="141334">MSARSAGQRPETNAAPLIPDEYLDVPSQRLYAVSIGILCQAVKLFDFLRSLVSSSDGLHLCKKWLFVDITYCILLSILRIPRLNYSKTVVALQLICISIFDGLIFGGIQVNFGNSMDSVMSLGSSGQAEVAYTSPSFLDRVSPYSFGLIGAPNQVSNDAHLRGHHTVRMFPISTAQLNPYGETFCLPPTGGAVLVPVLLNNTNPASLKYSISSLGHGSRDPLYFDLSGKELKAIEQARLDALQATRPSPKDIDEYDEYDDDPVTDKSSSSLQTTQSLVHIRLSKPGAVRLERVADTSNTEARLLSPFEVLVVPCPQAQFSSSQSDVDDVRCAGQEPDLQLMMDITGVPPLSLRWSKSINGRKETFFVEGIEGGHHDDADTKMQDSQVTLKSPRWTSTPERLHVPLTATLDYPGSHVYALEEVMDAIGNVVFIGTMSNETSQDSDTTRSFQVLRRPTMSFKYCSPENPIPLLIGSEAALTISATDADPLDGPWDVNLKYQPVLDNEGGSKRFQPWRKTLTTQGNRREVSLGATAPGQYTITGVKGKFCDGDVLAPESCMVIERPIPTAEIEWKKIHECSGDTGVSASLVMHGTPPFHVYYRIQKDSDPPREVSKKFESSRGQFNLQPEHSGHYTFTFTYISDANYQKVELDGPSIDQIIHPQASAEFVGSSRTNKRTINICEGSTVDADVELRGSGPWNLEVQVVGPKSSETIKFTGIEIARKTLQIPVPAKVNHDGGSFEIDLVSIEDKYGCKRPLSTPGITVNVRRSKPTVKFYGAEGKRNITVLDHEQTSLPLRLTGQAPWRLKYRRIGEPRVFSATLNSPNDVLHVSGNGIYEIMDVSDAQCPGYVVADASTYQVDWIPRPTARLSSQTQATYEPSNGSYILPPVCAGSDGHVDLDLTGRPPFQIMYNIAQNNENGGTKLLDQPVFNSIQPHTRLQLLTSNPGRVYYEVKQIGDTAYPLAKHKNTPIPRSDRLLFEQLVSTRPSARFRNRNRLSYCLNDLFTPLDTSSDGTLVFEGTPPFLVSLSIKNVAASHVDHKVLEVMDHTWKIDLPSYEFKSIGPHFIVVESVEDASGCAHAALDPVASSIWVDVAETAAIVPFDRREDYCVGDVTQFQLEGIPPWSIGYRVNGKSYTQEAKTSPLSLLQQQPGEFAITSIAHQQRTCKASITDLRFNVHPLPSAQIGQGKAVTDNIHEGDQAKIVFTLTGEPPFTFTYQRSELSNGKQGKPKVLETHTVSRIFSTEYSIFAAVEGTWTVTSISDRYCRYPPQPETAVEKQRH</sequence>
<feature type="domain" description="Nucleoporin POM152 Ig-like" evidence="5">
    <location>
        <begin position="769"/>
        <end position="855"/>
    </location>
</feature>
<dbReference type="PANTHER" id="PTHR28206">
    <property type="entry name" value="NUCLEOPORIN POM152"/>
    <property type="match status" value="1"/>
</dbReference>
<dbReference type="Pfam" id="PF24527">
    <property type="entry name" value="Ig-like_Pom152_9"/>
    <property type="match status" value="1"/>
</dbReference>
<evidence type="ECO:0000259" key="4">
    <source>
        <dbReference type="Pfam" id="PF24097"/>
    </source>
</evidence>
<keyword evidence="9" id="KW-1185">Reference proteome</keyword>
<dbReference type="Pfam" id="PF24312">
    <property type="entry name" value="Ig-like_POM152"/>
    <property type="match status" value="3"/>
</dbReference>
<dbReference type="Pfam" id="PF24097">
    <property type="entry name" value="TMD_POM152"/>
    <property type="match status" value="1"/>
</dbReference>
<evidence type="ECO:0000313" key="8">
    <source>
        <dbReference type="EMBL" id="KAK7465426.1"/>
    </source>
</evidence>
<dbReference type="PANTHER" id="PTHR28206:SF1">
    <property type="entry name" value="NUCLEOPORIN POM152"/>
    <property type="match status" value="1"/>
</dbReference>
<feature type="compositionally biased region" description="Acidic residues" evidence="1">
    <location>
        <begin position="253"/>
        <end position="262"/>
    </location>
</feature>
<dbReference type="Proteomes" id="UP001498398">
    <property type="component" value="Unassembled WGS sequence"/>
</dbReference>
<accession>A0ABR1JQQ1</accession>
<feature type="domain" description="Nucleoporin POM152 immunoglobulin-like" evidence="3">
    <location>
        <begin position="888"/>
        <end position="964"/>
    </location>
</feature>
<evidence type="ECO:0000256" key="2">
    <source>
        <dbReference type="SAM" id="Phobius"/>
    </source>
</evidence>
<protein>
    <recommendedName>
        <fullName evidence="10">Nucleoporin Pom152</fullName>
    </recommendedName>
</protein>
<dbReference type="InterPro" id="IPR056543">
    <property type="entry name" value="Ig-like_POM152_9th"/>
</dbReference>
<dbReference type="Pfam" id="PF24519">
    <property type="entry name" value="Ig-like_Pom152_1"/>
    <property type="match status" value="1"/>
</dbReference>
<evidence type="ECO:0000259" key="7">
    <source>
        <dbReference type="Pfam" id="PF24527"/>
    </source>
</evidence>